<sequence length="422" mass="47534">MNFAIVDHDIDASAVEVEKQYVTEKNVAKSNDTSINKHAMEDSPYVIPTTHQSHVPVEEIVHNKEVEDAGQEAPQLDTKLLSGDEDVANTIQQDFEKHVSNSVIVDTSDSTTLTSISSDTEAVINALVYKLSNEPINVEQLSVIIPLQLTGGDDFLFDSQLPTQLSVKESTHNLDTKTPASHNSPYLTAFGFSDKGKGKIGDVIHPYTPFEGCGITYQVLSVLIQEYSQWMQKGLLQSHANNTQEHIARADVVSVYERSIKDVINEFFVPAVLPWHLVDEVYIPVNCDKEFHWVLIVVVLRKRLIRIYDSSLGSRKKVQSDEIKQLSVILPNYLQDSRFFDKTDIIDRAALNAYKDNKTGELLGPQHSFYVEFAQDIMQQESDSISVLTYVAAFFEFLNDEINVPSIPFQSDYLRSRYATLL</sequence>
<dbReference type="Proteomes" id="UP000824120">
    <property type="component" value="Chromosome 8"/>
</dbReference>
<comment type="caution">
    <text evidence="5">The sequence shown here is derived from an EMBL/GenBank/DDBJ whole genome shotgun (WGS) entry which is preliminary data.</text>
</comment>
<name>A0A9J5XW79_SOLCO</name>
<proteinExistence type="inferred from homology"/>
<dbReference type="GO" id="GO:0006508">
    <property type="term" value="P:proteolysis"/>
    <property type="evidence" value="ECO:0007669"/>
    <property type="project" value="UniProtKB-KW"/>
</dbReference>
<evidence type="ECO:0000259" key="4">
    <source>
        <dbReference type="PROSITE" id="PS50600"/>
    </source>
</evidence>
<dbReference type="PANTHER" id="PTHR31470">
    <property type="entry name" value="CYSTEINE PROTEINASES SUPERFAMILY PROTEIN-RELATED-RELATED"/>
    <property type="match status" value="1"/>
</dbReference>
<dbReference type="Gene3D" id="3.40.395.10">
    <property type="entry name" value="Adenoviral Proteinase, Chain A"/>
    <property type="match status" value="1"/>
</dbReference>
<keyword evidence="3" id="KW-0378">Hydrolase</keyword>
<evidence type="ECO:0000256" key="3">
    <source>
        <dbReference type="ARBA" id="ARBA00022801"/>
    </source>
</evidence>
<dbReference type="PANTHER" id="PTHR31470:SF46">
    <property type="entry name" value="ULP1 PROTEASE FAMILY, C-TERMINAL CATALYTIC DOMAIN CONTAINING PROTEIN"/>
    <property type="match status" value="1"/>
</dbReference>
<comment type="similarity">
    <text evidence="1">Belongs to the peptidase C48 family.</text>
</comment>
<reference evidence="5 6" key="1">
    <citation type="submission" date="2020-09" db="EMBL/GenBank/DDBJ databases">
        <title>De no assembly of potato wild relative species, Solanum commersonii.</title>
        <authorList>
            <person name="Cho K."/>
        </authorList>
    </citation>
    <scope>NUCLEOTIDE SEQUENCE [LARGE SCALE GENOMIC DNA]</scope>
    <source>
        <strain evidence="5">LZ3.2</strain>
        <tissue evidence="5">Leaf</tissue>
    </source>
</reference>
<accession>A0A9J5XW79</accession>
<gene>
    <name evidence="5" type="ORF">H5410_041990</name>
</gene>
<dbReference type="GO" id="GO:0008234">
    <property type="term" value="F:cysteine-type peptidase activity"/>
    <property type="evidence" value="ECO:0007669"/>
    <property type="project" value="InterPro"/>
</dbReference>
<evidence type="ECO:0000313" key="6">
    <source>
        <dbReference type="Proteomes" id="UP000824120"/>
    </source>
</evidence>
<dbReference type="EMBL" id="JACXVP010000008">
    <property type="protein sequence ID" value="KAG5591476.1"/>
    <property type="molecule type" value="Genomic_DNA"/>
</dbReference>
<organism evidence="5 6">
    <name type="scientific">Solanum commersonii</name>
    <name type="common">Commerson's wild potato</name>
    <name type="synonym">Commerson's nightshade</name>
    <dbReference type="NCBI Taxonomy" id="4109"/>
    <lineage>
        <taxon>Eukaryota</taxon>
        <taxon>Viridiplantae</taxon>
        <taxon>Streptophyta</taxon>
        <taxon>Embryophyta</taxon>
        <taxon>Tracheophyta</taxon>
        <taxon>Spermatophyta</taxon>
        <taxon>Magnoliopsida</taxon>
        <taxon>eudicotyledons</taxon>
        <taxon>Gunneridae</taxon>
        <taxon>Pentapetalae</taxon>
        <taxon>asterids</taxon>
        <taxon>lamiids</taxon>
        <taxon>Solanales</taxon>
        <taxon>Solanaceae</taxon>
        <taxon>Solanoideae</taxon>
        <taxon>Solaneae</taxon>
        <taxon>Solanum</taxon>
    </lineage>
</organism>
<dbReference type="InterPro" id="IPR003653">
    <property type="entry name" value="Peptidase_C48_C"/>
</dbReference>
<feature type="domain" description="Ubiquitin-like protease family profile" evidence="4">
    <location>
        <begin position="213"/>
        <end position="398"/>
    </location>
</feature>
<dbReference type="OrthoDB" id="1323258at2759"/>
<evidence type="ECO:0000313" key="5">
    <source>
        <dbReference type="EMBL" id="KAG5591476.1"/>
    </source>
</evidence>
<dbReference type="Pfam" id="PF02902">
    <property type="entry name" value="Peptidase_C48"/>
    <property type="match status" value="1"/>
</dbReference>
<dbReference type="InterPro" id="IPR038765">
    <property type="entry name" value="Papain-like_cys_pep_sf"/>
</dbReference>
<evidence type="ECO:0000256" key="1">
    <source>
        <dbReference type="ARBA" id="ARBA00005234"/>
    </source>
</evidence>
<evidence type="ECO:0000256" key="2">
    <source>
        <dbReference type="ARBA" id="ARBA00022670"/>
    </source>
</evidence>
<protein>
    <recommendedName>
        <fullName evidence="4">Ubiquitin-like protease family profile domain-containing protein</fullName>
    </recommendedName>
</protein>
<keyword evidence="2" id="KW-0645">Protease</keyword>
<keyword evidence="6" id="KW-1185">Reference proteome</keyword>
<dbReference type="AlphaFoldDB" id="A0A9J5XW79"/>
<dbReference type="SUPFAM" id="SSF54001">
    <property type="entry name" value="Cysteine proteinases"/>
    <property type="match status" value="1"/>
</dbReference>
<dbReference type="PROSITE" id="PS50600">
    <property type="entry name" value="ULP_PROTEASE"/>
    <property type="match status" value="1"/>
</dbReference>